<comment type="caution">
    <text evidence="2">The sequence shown here is derived from an EMBL/GenBank/DDBJ whole genome shotgun (WGS) entry which is preliminary data.</text>
</comment>
<name>A0ABU4XPH4_9HYPH</name>
<keyword evidence="3" id="KW-1185">Reference proteome</keyword>
<gene>
    <name evidence="2" type="ORF">RFM27_31795</name>
</gene>
<dbReference type="Proteomes" id="UP001271780">
    <property type="component" value="Unassembled WGS sequence"/>
</dbReference>
<reference evidence="2 3" key="1">
    <citation type="submission" date="2023-08" db="EMBL/GenBank/DDBJ databases">
        <title>Implementing the SeqCode for naming new Mesorhizobium species isolated from Vachellia karroo root nodules.</title>
        <authorList>
            <person name="Van Lill M."/>
        </authorList>
    </citation>
    <scope>NUCLEOTIDE SEQUENCE [LARGE SCALE GENOMIC DNA]</scope>
    <source>
        <strain evidence="2 3">VK23A</strain>
    </source>
</reference>
<accession>A0ABU4XPH4</accession>
<dbReference type="InterPro" id="IPR007361">
    <property type="entry name" value="DUF427"/>
</dbReference>
<sequence>MNERPSNISGDHYPIVIEADPEHVVVRVAGYVVAHSRRALKLLEAFYDPVLYIPAEDVDFTLLELSQDRGFSHVKGETIHYNIAIGGAKSVNAAWEYEDPHLAVLPLKDHVAFHPDRVDSITYYRGKGNSVDVLSGEAVMVLVAGADAN</sequence>
<dbReference type="EMBL" id="JAVIIZ010000039">
    <property type="protein sequence ID" value="MDX8476652.1"/>
    <property type="molecule type" value="Genomic_DNA"/>
</dbReference>
<dbReference type="PANTHER" id="PTHR43058">
    <property type="entry name" value="SLR0655 PROTEIN"/>
    <property type="match status" value="1"/>
</dbReference>
<dbReference type="RefSeq" id="WP_320319108.1">
    <property type="nucleotide sequence ID" value="NZ_JAVIIX010000037.1"/>
</dbReference>
<dbReference type="PANTHER" id="PTHR43058:SF1">
    <property type="entry name" value="DUF427 DOMAIN-CONTAINING PROTEIN"/>
    <property type="match status" value="1"/>
</dbReference>
<feature type="domain" description="DUF427" evidence="1">
    <location>
        <begin position="24"/>
        <end position="115"/>
    </location>
</feature>
<protein>
    <submittedName>
        <fullName evidence="2">DUF427 domain-containing protein</fullName>
    </submittedName>
</protein>
<organism evidence="2 3">
    <name type="scientific">Mesorhizobium dulcispinae</name>
    <dbReference type="NCBI Taxonomy" id="3072316"/>
    <lineage>
        <taxon>Bacteria</taxon>
        <taxon>Pseudomonadati</taxon>
        <taxon>Pseudomonadota</taxon>
        <taxon>Alphaproteobacteria</taxon>
        <taxon>Hyphomicrobiales</taxon>
        <taxon>Phyllobacteriaceae</taxon>
        <taxon>Mesorhizobium</taxon>
    </lineage>
</organism>
<proteinExistence type="predicted"/>
<evidence type="ECO:0000313" key="2">
    <source>
        <dbReference type="EMBL" id="MDX8476652.1"/>
    </source>
</evidence>
<dbReference type="Pfam" id="PF04248">
    <property type="entry name" value="NTP_transf_9"/>
    <property type="match status" value="1"/>
</dbReference>
<dbReference type="Gene3D" id="2.170.150.40">
    <property type="entry name" value="Domain of unknown function (DUF427)"/>
    <property type="match status" value="1"/>
</dbReference>
<evidence type="ECO:0000313" key="3">
    <source>
        <dbReference type="Proteomes" id="UP001271780"/>
    </source>
</evidence>
<dbReference type="InterPro" id="IPR038694">
    <property type="entry name" value="DUF427_sf"/>
</dbReference>
<evidence type="ECO:0000259" key="1">
    <source>
        <dbReference type="Pfam" id="PF04248"/>
    </source>
</evidence>